<feature type="signal peptide" evidence="1">
    <location>
        <begin position="1"/>
        <end position="31"/>
    </location>
</feature>
<feature type="chain" id="PRO_5046942892" evidence="1">
    <location>
        <begin position="32"/>
        <end position="174"/>
    </location>
</feature>
<comment type="caution">
    <text evidence="2">The sequence shown here is derived from an EMBL/GenBank/DDBJ whole genome shotgun (WGS) entry which is preliminary data.</text>
</comment>
<dbReference type="Proteomes" id="UP001242480">
    <property type="component" value="Unassembled WGS sequence"/>
</dbReference>
<name>A0ABU0J8Y4_9HYPH</name>
<keyword evidence="1" id="KW-0732">Signal</keyword>
<evidence type="ECO:0000313" key="3">
    <source>
        <dbReference type="Proteomes" id="UP001242480"/>
    </source>
</evidence>
<reference evidence="2 3" key="1">
    <citation type="submission" date="2023-07" db="EMBL/GenBank/DDBJ databases">
        <title>Genomic Encyclopedia of Type Strains, Phase IV (KMG-IV): sequencing the most valuable type-strain genomes for metagenomic binning, comparative biology and taxonomic classification.</title>
        <authorList>
            <person name="Goeker M."/>
        </authorList>
    </citation>
    <scope>NUCLEOTIDE SEQUENCE [LARGE SCALE GENOMIC DNA]</scope>
    <source>
        <strain evidence="2 3">DSM 19619</strain>
    </source>
</reference>
<evidence type="ECO:0000313" key="2">
    <source>
        <dbReference type="EMBL" id="MDQ0470741.1"/>
    </source>
</evidence>
<proteinExistence type="predicted"/>
<evidence type="ECO:0000256" key="1">
    <source>
        <dbReference type="SAM" id="SignalP"/>
    </source>
</evidence>
<organism evidence="2 3">
    <name type="scientific">Labrys wisconsinensis</name>
    <dbReference type="NCBI Taxonomy" id="425677"/>
    <lineage>
        <taxon>Bacteria</taxon>
        <taxon>Pseudomonadati</taxon>
        <taxon>Pseudomonadota</taxon>
        <taxon>Alphaproteobacteria</taxon>
        <taxon>Hyphomicrobiales</taxon>
        <taxon>Xanthobacteraceae</taxon>
        <taxon>Labrys</taxon>
    </lineage>
</organism>
<keyword evidence="3" id="KW-1185">Reference proteome</keyword>
<sequence length="174" mass="17822">MRPANSAIASLRVLAALAAAAAPILADPAVAAPWQSRTSDQNSVDAIGLAAASDGTPAGRFDGLVLLSVACTDDDGNALRAPSVSFLAYSQAAKRPRDVTATLSVGGRSFTLAGRAYKDTPYYFEVRSVPRGFLQAAAAASSMTAAIKPGDLASTFDMTGAKDVLGTELGKCRR</sequence>
<gene>
    <name evidence="2" type="ORF">QO011_003760</name>
</gene>
<protein>
    <submittedName>
        <fullName evidence="2">Uncharacterized protein</fullName>
    </submittedName>
</protein>
<dbReference type="EMBL" id="JAUSVX010000007">
    <property type="protein sequence ID" value="MDQ0470741.1"/>
    <property type="molecule type" value="Genomic_DNA"/>
</dbReference>
<dbReference type="RefSeq" id="WP_307274964.1">
    <property type="nucleotide sequence ID" value="NZ_JAUSVX010000007.1"/>
</dbReference>
<accession>A0ABU0J8Y4</accession>